<evidence type="ECO:0000313" key="11">
    <source>
        <dbReference type="EMBL" id="KAF1023817.1"/>
    </source>
</evidence>
<keyword evidence="5" id="KW-0479">Metal-binding</keyword>
<dbReference type="InterPro" id="IPR050415">
    <property type="entry name" value="MRET"/>
</dbReference>
<dbReference type="PANTHER" id="PTHR47354:SF1">
    <property type="entry name" value="CARNITINE MONOOXYGENASE REDUCTASE SUBUNIT"/>
    <property type="match status" value="1"/>
</dbReference>
<dbReference type="EMBL" id="WNDQ01000002">
    <property type="protein sequence ID" value="KAF1023817.1"/>
    <property type="molecule type" value="Genomic_DNA"/>
</dbReference>
<dbReference type="GO" id="GO:0046872">
    <property type="term" value="F:metal ion binding"/>
    <property type="evidence" value="ECO:0007669"/>
    <property type="project" value="UniProtKB-KW"/>
</dbReference>
<dbReference type="GO" id="GO:0051537">
    <property type="term" value="F:2 iron, 2 sulfur cluster binding"/>
    <property type="evidence" value="ECO:0007669"/>
    <property type="project" value="UniProtKB-KW"/>
</dbReference>
<evidence type="ECO:0000256" key="8">
    <source>
        <dbReference type="ARBA" id="ARBA00023014"/>
    </source>
</evidence>
<dbReference type="CDD" id="cd00207">
    <property type="entry name" value="fer2"/>
    <property type="match status" value="1"/>
</dbReference>
<reference evidence="12" key="1">
    <citation type="journal article" date="2020" name="MBio">
        <title>Horizontal gene transfer to a defensive symbiont with a reduced genome amongst a multipartite beetle microbiome.</title>
        <authorList>
            <person name="Waterworth S.C."/>
            <person name="Florez L.V."/>
            <person name="Rees E.R."/>
            <person name="Hertweck C."/>
            <person name="Kaltenpoth M."/>
            <person name="Kwan J.C."/>
        </authorList>
    </citation>
    <scope>NUCLEOTIDE SEQUENCE [LARGE SCALE GENOMIC DNA]</scope>
</reference>
<dbReference type="Gene3D" id="3.40.50.80">
    <property type="entry name" value="Nucleotide-binding domain of ferredoxin-NADP reductase (FNR) module"/>
    <property type="match status" value="1"/>
</dbReference>
<dbReference type="Pfam" id="PF00111">
    <property type="entry name" value="Fer2"/>
    <property type="match status" value="1"/>
</dbReference>
<keyword evidence="2" id="KW-0285">Flavoprotein</keyword>
<keyword evidence="8" id="KW-0411">Iron-sulfur</keyword>
<comment type="caution">
    <text evidence="11">The sequence shown here is derived from an EMBL/GenBank/DDBJ whole genome shotgun (WGS) entry which is preliminary data.</text>
</comment>
<dbReference type="Gene3D" id="3.10.20.30">
    <property type="match status" value="1"/>
</dbReference>
<dbReference type="InterPro" id="IPR001041">
    <property type="entry name" value="2Fe-2S_ferredoxin-type"/>
</dbReference>
<evidence type="ECO:0000256" key="5">
    <source>
        <dbReference type="ARBA" id="ARBA00022723"/>
    </source>
</evidence>
<protein>
    <submittedName>
        <fullName evidence="11">Phthalate 4,5-dioxygenase oxygenase reductase subunit</fullName>
    </submittedName>
</protein>
<dbReference type="PROSITE" id="PS00197">
    <property type="entry name" value="2FE2S_FER_1"/>
    <property type="match status" value="1"/>
</dbReference>
<evidence type="ECO:0000313" key="12">
    <source>
        <dbReference type="Proteomes" id="UP000461670"/>
    </source>
</evidence>
<dbReference type="PANTHER" id="PTHR47354">
    <property type="entry name" value="NADH OXIDOREDUCTASE HCR"/>
    <property type="match status" value="1"/>
</dbReference>
<gene>
    <name evidence="11" type="primary">pht2</name>
    <name evidence="11" type="ORF">GAK30_00183</name>
</gene>
<dbReference type="Gene3D" id="2.40.30.10">
    <property type="entry name" value="Translation factors"/>
    <property type="match status" value="1"/>
</dbReference>
<dbReference type="PROSITE" id="PS51085">
    <property type="entry name" value="2FE2S_FER_2"/>
    <property type="match status" value="1"/>
</dbReference>
<dbReference type="InterPro" id="IPR012675">
    <property type="entry name" value="Beta-grasp_dom_sf"/>
</dbReference>
<dbReference type="CDD" id="cd06185">
    <property type="entry name" value="PDR_like"/>
    <property type="match status" value="1"/>
</dbReference>
<dbReference type="Proteomes" id="UP000461670">
    <property type="component" value="Unassembled WGS sequence"/>
</dbReference>
<keyword evidence="3" id="KW-0288">FMN</keyword>
<evidence type="ECO:0000259" key="10">
    <source>
        <dbReference type="PROSITE" id="PS51384"/>
    </source>
</evidence>
<dbReference type="SUPFAM" id="SSF63380">
    <property type="entry name" value="Riboflavin synthase domain-like"/>
    <property type="match status" value="1"/>
</dbReference>
<evidence type="ECO:0000259" key="9">
    <source>
        <dbReference type="PROSITE" id="PS51085"/>
    </source>
</evidence>
<name>A0A7V8FS64_9BURK</name>
<evidence type="ECO:0000256" key="1">
    <source>
        <dbReference type="ARBA" id="ARBA00001917"/>
    </source>
</evidence>
<dbReference type="GO" id="GO:0051213">
    <property type="term" value="F:dioxygenase activity"/>
    <property type="evidence" value="ECO:0007669"/>
    <property type="project" value="UniProtKB-KW"/>
</dbReference>
<dbReference type="InterPro" id="IPR054582">
    <property type="entry name" value="DmmA-like_N"/>
</dbReference>
<comment type="cofactor">
    <cofactor evidence="1">
        <name>FMN</name>
        <dbReference type="ChEBI" id="CHEBI:58210"/>
    </cofactor>
</comment>
<accession>A0A7V8FS64</accession>
<keyword evidence="4" id="KW-0001">2Fe-2S</keyword>
<keyword evidence="7" id="KW-0408">Iron</keyword>
<dbReference type="InterPro" id="IPR039261">
    <property type="entry name" value="FNR_nucleotide-bd"/>
</dbReference>
<evidence type="ECO:0000256" key="7">
    <source>
        <dbReference type="ARBA" id="ARBA00023004"/>
    </source>
</evidence>
<dbReference type="Pfam" id="PF22290">
    <property type="entry name" value="DmmA-like_N"/>
    <property type="match status" value="1"/>
</dbReference>
<sequence length="320" mass="34282">MTAQASLRVKVARRTLEAEGICGLELVAADGGALVAFSAGSHIDLFLPGGIVRQYSLCNDPTESHRYQIAVLRDPASRGGSAAVHEQLKVGDELTISVPRNHFALAGHAPSHLLMAGGIGITPILCMAERLSALKAEFTLHYACRTPERAAFRQRIADSAFAARAHFHFDQERPLDIGQVLGAAAADAHVYVCGPQGFMDAVLDTARALGWDPSRLHWEFFAAAQPTHRSSDQAFDVRLASSGRVVSVGPDKTVTQALADAGVDVMVSCEQGVCGTCLTRVLEGEVDHRDAYLTPQEQALHDQFTPCCSRARSACLVLDL</sequence>
<dbReference type="PROSITE" id="PS51384">
    <property type="entry name" value="FAD_FR"/>
    <property type="match status" value="1"/>
</dbReference>
<feature type="domain" description="FAD-binding FR-type" evidence="10">
    <location>
        <begin position="4"/>
        <end position="106"/>
    </location>
</feature>
<dbReference type="InterPro" id="IPR036010">
    <property type="entry name" value="2Fe-2S_ferredoxin-like_sf"/>
</dbReference>
<evidence type="ECO:0000256" key="6">
    <source>
        <dbReference type="ARBA" id="ARBA00023002"/>
    </source>
</evidence>
<dbReference type="SUPFAM" id="SSF52343">
    <property type="entry name" value="Ferredoxin reductase-like, C-terminal NADP-linked domain"/>
    <property type="match status" value="1"/>
</dbReference>
<keyword evidence="6" id="KW-0560">Oxidoreductase</keyword>
<keyword evidence="11" id="KW-0223">Dioxygenase</keyword>
<proteinExistence type="predicted"/>
<dbReference type="PRINTS" id="PR00409">
    <property type="entry name" value="PHDIOXRDTASE"/>
</dbReference>
<dbReference type="InterPro" id="IPR006058">
    <property type="entry name" value="2Fe2S_fd_BS"/>
</dbReference>
<evidence type="ECO:0000256" key="3">
    <source>
        <dbReference type="ARBA" id="ARBA00022643"/>
    </source>
</evidence>
<dbReference type="SUPFAM" id="SSF54292">
    <property type="entry name" value="2Fe-2S ferredoxin-like"/>
    <property type="match status" value="1"/>
</dbReference>
<evidence type="ECO:0000256" key="4">
    <source>
        <dbReference type="ARBA" id="ARBA00022714"/>
    </source>
</evidence>
<dbReference type="AlphaFoldDB" id="A0A7V8FS64"/>
<dbReference type="InterPro" id="IPR017938">
    <property type="entry name" value="Riboflavin_synthase-like_b-brl"/>
</dbReference>
<evidence type="ECO:0000256" key="2">
    <source>
        <dbReference type="ARBA" id="ARBA00022630"/>
    </source>
</evidence>
<feature type="domain" description="2Fe-2S ferredoxin-type" evidence="9">
    <location>
        <begin position="235"/>
        <end position="320"/>
    </location>
</feature>
<organism evidence="11 12">
    <name type="scientific">Paracidovorax wautersii</name>
    <dbReference type="NCBI Taxonomy" id="1177982"/>
    <lineage>
        <taxon>Bacteria</taxon>
        <taxon>Pseudomonadati</taxon>
        <taxon>Pseudomonadota</taxon>
        <taxon>Betaproteobacteria</taxon>
        <taxon>Burkholderiales</taxon>
        <taxon>Comamonadaceae</taxon>
        <taxon>Paracidovorax</taxon>
    </lineage>
</organism>
<dbReference type="InterPro" id="IPR017927">
    <property type="entry name" value="FAD-bd_FR_type"/>
</dbReference>